<keyword evidence="3" id="KW-0472">Membrane</keyword>
<keyword evidence="3" id="KW-0812">Transmembrane</keyword>
<reference evidence="5" key="1">
    <citation type="submission" date="2017-09" db="EMBL/GenBank/DDBJ databases">
        <title>Depth-based differentiation of microbial function through sediment-hosted aquifers and enrichment of novel symbionts in the deep terrestrial subsurface.</title>
        <authorList>
            <person name="Probst A.J."/>
            <person name="Ladd B."/>
            <person name="Jarett J.K."/>
            <person name="Geller-Mcgrath D.E."/>
            <person name="Sieber C.M.K."/>
            <person name="Emerson J.B."/>
            <person name="Anantharaman K."/>
            <person name="Thomas B.C."/>
            <person name="Malmstrom R."/>
            <person name="Stieglmeier M."/>
            <person name="Klingl A."/>
            <person name="Woyke T."/>
            <person name="Ryan C.M."/>
            <person name="Banfield J.F."/>
        </authorList>
    </citation>
    <scope>NUCLEOTIDE SEQUENCE [LARGE SCALE GENOMIC DNA]</scope>
</reference>
<evidence type="ECO:0000313" key="5">
    <source>
        <dbReference type="Proteomes" id="UP000229307"/>
    </source>
</evidence>
<dbReference type="Proteomes" id="UP000229307">
    <property type="component" value="Unassembled WGS sequence"/>
</dbReference>
<feature type="transmembrane region" description="Helical" evidence="3">
    <location>
        <begin position="6"/>
        <end position="24"/>
    </location>
</feature>
<gene>
    <name evidence="4" type="ORF">COY52_04370</name>
</gene>
<accession>A0A2M7SD71</accession>
<keyword evidence="1" id="KW-0175">Coiled coil</keyword>
<sequence>MRWKNFIPFVIIVVAGTIIYLFFLDTILKFSIQNLGSSIAGAKVEVRKVHFDILKLSIDARDLRVGNKKDEWRNLFEAGKIKFAMNPGLLFERKFIIDEMTAEGVKWNTRRKTSCRIPEKKKKKEDGEEDTETDEVRTEKPSFFQTMLSKVDIKQIFDVNKISSVAGITSMKADVETKTAFWQKELAASDYKAQAEAIGKTVSEIKVGAGMSVEDARVALAKLNEAKVQLDSLTADYNTVKARFDSDYKTVSGYPARINDLKLLDIKKMIGEAKGGIEPQGIARSVFGPVWIDRTNSALFWVKKGRKMMPKKYKLKAPKRSKGIWIAFPGKRNMPVFLIKKLLLSGEAPNGVVFSGIITGITSSPPVLGEPIVADIKAWFPNINSEKTFANIRAVLDHTTSDAKDDFTVLARNFPIKEFRIGQSDVLPTTMHIGGADINMAFGLHEKELDSSINVDFNNVGFTSDAPPQTDLAKIAADALSNVGRISAKGRMYGPMSALKFEMSSSMDSILSQKFNEAVGKRLKEEEARIRAEIDRAVDAGKQDLQAKTDDFKKQAQSQIDAYKASLDAQAQLVQAKTDEVKKQGEAYVDQEKKKAEQELQKKGEELKNQAADKLKGLFGGK</sequence>
<feature type="region of interest" description="Disordered" evidence="2">
    <location>
        <begin position="113"/>
        <end position="137"/>
    </location>
</feature>
<feature type="compositionally biased region" description="Basic residues" evidence="2">
    <location>
        <begin position="113"/>
        <end position="123"/>
    </location>
</feature>
<proteinExistence type="predicted"/>
<dbReference type="InterPro" id="IPR019934">
    <property type="entry name" value="CHP03545"/>
</dbReference>
<organism evidence="4 5">
    <name type="scientific">Candidatus Desantisbacteria bacterium CG_4_10_14_0_8_um_filter_48_22</name>
    <dbReference type="NCBI Taxonomy" id="1974543"/>
    <lineage>
        <taxon>Bacteria</taxon>
        <taxon>Candidatus Desantisiibacteriota</taxon>
    </lineage>
</organism>
<protein>
    <recommendedName>
        <fullName evidence="6">TIGR03545 family protein</fullName>
    </recommendedName>
</protein>
<evidence type="ECO:0008006" key="6">
    <source>
        <dbReference type="Google" id="ProtNLM"/>
    </source>
</evidence>
<feature type="coiled-coil region" evidence="1">
    <location>
        <begin position="216"/>
        <end position="243"/>
    </location>
</feature>
<evidence type="ECO:0000256" key="2">
    <source>
        <dbReference type="SAM" id="MobiDB-lite"/>
    </source>
</evidence>
<evidence type="ECO:0000256" key="3">
    <source>
        <dbReference type="SAM" id="Phobius"/>
    </source>
</evidence>
<dbReference type="EMBL" id="PFMR01000111">
    <property type="protein sequence ID" value="PIZ17506.1"/>
    <property type="molecule type" value="Genomic_DNA"/>
</dbReference>
<keyword evidence="3" id="KW-1133">Transmembrane helix</keyword>
<dbReference type="NCBIfam" id="TIGR03545">
    <property type="entry name" value="TIGR03545 family protein"/>
    <property type="match status" value="1"/>
</dbReference>
<dbReference type="AlphaFoldDB" id="A0A2M7SD71"/>
<name>A0A2M7SD71_9BACT</name>
<comment type="caution">
    <text evidence="4">The sequence shown here is derived from an EMBL/GenBank/DDBJ whole genome shotgun (WGS) entry which is preliminary data.</text>
</comment>
<feature type="coiled-coil region" evidence="1">
    <location>
        <begin position="553"/>
        <end position="613"/>
    </location>
</feature>
<evidence type="ECO:0000313" key="4">
    <source>
        <dbReference type="EMBL" id="PIZ17506.1"/>
    </source>
</evidence>
<evidence type="ECO:0000256" key="1">
    <source>
        <dbReference type="SAM" id="Coils"/>
    </source>
</evidence>